<name>A0ABU6X852_9FABA</name>
<sequence length="263" mass="29929">MPFSIGYRHALAKQGPPGREAARLFLWTPYGSNDLRFLTPDWIHSQEEVRTLRSLIPIVCFNMVSLNDVDQLVLADPANLEFFLTTTSRREGISHDPGLVREMEAPCVYLRWCKDGCLDDPRVVALLADIRPTPFPSRPDIPSPPDVLARRHRRGKRSGGRQTINREKYEDESEEERLFDQFDTLLGESHVRSSLVLPPPQPTKPPSVLAFPEMLPAVIKSPDVVELTWEGLTSVELEDVWDFNRTVGAATHDITYGFRQRKD</sequence>
<accession>A0ABU6X852</accession>
<feature type="compositionally biased region" description="Basic residues" evidence="1">
    <location>
        <begin position="150"/>
        <end position="159"/>
    </location>
</feature>
<comment type="caution">
    <text evidence="2">The sequence shown here is derived from an EMBL/GenBank/DDBJ whole genome shotgun (WGS) entry which is preliminary data.</text>
</comment>
<proteinExistence type="predicted"/>
<reference evidence="2 3" key="1">
    <citation type="journal article" date="2023" name="Plants (Basel)">
        <title>Bridging the Gap: Combining Genomics and Transcriptomics Approaches to Understand Stylosanthes scabra, an Orphan Legume from the Brazilian Caatinga.</title>
        <authorList>
            <person name="Ferreira-Neto J.R.C."/>
            <person name="da Silva M.D."/>
            <person name="Binneck E."/>
            <person name="de Melo N.F."/>
            <person name="da Silva R.H."/>
            <person name="de Melo A.L.T.M."/>
            <person name="Pandolfi V."/>
            <person name="Bustamante F.O."/>
            <person name="Brasileiro-Vidal A.C."/>
            <person name="Benko-Iseppon A.M."/>
        </authorList>
    </citation>
    <scope>NUCLEOTIDE SEQUENCE [LARGE SCALE GENOMIC DNA]</scope>
    <source>
        <tissue evidence="2">Leaves</tissue>
    </source>
</reference>
<feature type="compositionally biased region" description="Pro residues" evidence="1">
    <location>
        <begin position="135"/>
        <end position="145"/>
    </location>
</feature>
<protein>
    <submittedName>
        <fullName evidence="2">Uncharacterized protein</fullName>
    </submittedName>
</protein>
<keyword evidence="3" id="KW-1185">Reference proteome</keyword>
<evidence type="ECO:0000256" key="1">
    <source>
        <dbReference type="SAM" id="MobiDB-lite"/>
    </source>
</evidence>
<evidence type="ECO:0000313" key="2">
    <source>
        <dbReference type="EMBL" id="MED6193345.1"/>
    </source>
</evidence>
<dbReference type="EMBL" id="JASCZI010211504">
    <property type="protein sequence ID" value="MED6193345.1"/>
    <property type="molecule type" value="Genomic_DNA"/>
</dbReference>
<dbReference type="Proteomes" id="UP001341840">
    <property type="component" value="Unassembled WGS sequence"/>
</dbReference>
<feature type="region of interest" description="Disordered" evidence="1">
    <location>
        <begin position="135"/>
        <end position="172"/>
    </location>
</feature>
<evidence type="ECO:0000313" key="3">
    <source>
        <dbReference type="Proteomes" id="UP001341840"/>
    </source>
</evidence>
<organism evidence="2 3">
    <name type="scientific">Stylosanthes scabra</name>
    <dbReference type="NCBI Taxonomy" id="79078"/>
    <lineage>
        <taxon>Eukaryota</taxon>
        <taxon>Viridiplantae</taxon>
        <taxon>Streptophyta</taxon>
        <taxon>Embryophyta</taxon>
        <taxon>Tracheophyta</taxon>
        <taxon>Spermatophyta</taxon>
        <taxon>Magnoliopsida</taxon>
        <taxon>eudicotyledons</taxon>
        <taxon>Gunneridae</taxon>
        <taxon>Pentapetalae</taxon>
        <taxon>rosids</taxon>
        <taxon>fabids</taxon>
        <taxon>Fabales</taxon>
        <taxon>Fabaceae</taxon>
        <taxon>Papilionoideae</taxon>
        <taxon>50 kb inversion clade</taxon>
        <taxon>dalbergioids sensu lato</taxon>
        <taxon>Dalbergieae</taxon>
        <taxon>Pterocarpus clade</taxon>
        <taxon>Stylosanthes</taxon>
    </lineage>
</organism>
<gene>
    <name evidence="2" type="ORF">PIB30_018496</name>
</gene>